<protein>
    <recommendedName>
        <fullName evidence="5">Peptidyl-prolyl cis-trans isomerase</fullName>
        <shortName evidence="5">PPIase</shortName>
        <ecNumber evidence="5">5.2.1.8</ecNumber>
    </recommendedName>
</protein>
<dbReference type="PRINTS" id="PR00153">
    <property type="entry name" value="CSAPPISMRASE"/>
</dbReference>
<keyword evidence="4 5" id="KW-0413">Isomerase</keyword>
<keyword evidence="10" id="KW-1185">Reference proteome</keyword>
<proteinExistence type="inferred from homology"/>
<dbReference type="SUPFAM" id="SSF50891">
    <property type="entry name" value="Cyclophilin-like"/>
    <property type="match status" value="1"/>
</dbReference>
<dbReference type="OrthoDB" id="9807797at2"/>
<feature type="domain" description="PPIase cyclophilin-type" evidence="8">
    <location>
        <begin position="84"/>
        <end position="252"/>
    </location>
</feature>
<evidence type="ECO:0000259" key="8">
    <source>
        <dbReference type="PROSITE" id="PS50072"/>
    </source>
</evidence>
<dbReference type="STRING" id="142588.SAMN04488559_1054"/>
<name>A0A1H9RQI3_9LACT</name>
<comment type="catalytic activity">
    <reaction evidence="1 5">
        <text>[protein]-peptidylproline (omega=180) = [protein]-peptidylproline (omega=0)</text>
        <dbReference type="Rhea" id="RHEA:16237"/>
        <dbReference type="Rhea" id="RHEA-COMP:10747"/>
        <dbReference type="Rhea" id="RHEA-COMP:10748"/>
        <dbReference type="ChEBI" id="CHEBI:83833"/>
        <dbReference type="ChEBI" id="CHEBI:83834"/>
        <dbReference type="EC" id="5.2.1.8"/>
    </reaction>
</comment>
<dbReference type="Proteomes" id="UP000198948">
    <property type="component" value="Unassembled WGS sequence"/>
</dbReference>
<dbReference type="EMBL" id="FOHA01000005">
    <property type="protein sequence ID" value="SER75042.1"/>
    <property type="molecule type" value="Genomic_DNA"/>
</dbReference>
<dbReference type="PANTHER" id="PTHR45625:SF4">
    <property type="entry name" value="PEPTIDYLPROLYL ISOMERASE DOMAIN AND WD REPEAT-CONTAINING PROTEIN 1"/>
    <property type="match status" value="1"/>
</dbReference>
<comment type="similarity">
    <text evidence="5">Belongs to the cyclophilin-type PPIase family.</text>
</comment>
<dbReference type="AlphaFoldDB" id="A0A1H9RQI3"/>
<dbReference type="InterPro" id="IPR002130">
    <property type="entry name" value="Cyclophilin-type_PPIase_dom"/>
</dbReference>
<comment type="function">
    <text evidence="2 5">PPIases accelerate the folding of proteins. It catalyzes the cis-trans isomerization of proline imidic peptide bonds in oligopeptides.</text>
</comment>
<keyword evidence="7" id="KW-1133">Transmembrane helix</keyword>
<dbReference type="PROSITE" id="PS50072">
    <property type="entry name" value="CSA_PPIASE_2"/>
    <property type="match status" value="1"/>
</dbReference>
<keyword evidence="3 5" id="KW-0697">Rotamase</keyword>
<evidence type="ECO:0000256" key="1">
    <source>
        <dbReference type="ARBA" id="ARBA00000971"/>
    </source>
</evidence>
<sequence length="258" mass="28611">MTKKMKYILILIIIVCIGVFSYLWFNQSDETTKKTASNNDTTQQQERQQTAVEEKQIKNPDGSLYYPQLSNTIQSNEIEVEMVTTMGAIKLKLFPDLAPKAVENFVTLSKDGYYNGIAFHRVIADFMIQGGDPEGTGRGGKSTWGKPFEDEFSKQAVNIRGALSMANAGPNTNGSQFFIVQNQHARLDQINSSYPKELTDLYKNGGTPHLDGAHTVFGQVIEGMAIVDQIAAVEVDDQDKPVTPVVIEKINILTDQTK</sequence>
<evidence type="ECO:0000256" key="7">
    <source>
        <dbReference type="SAM" id="Phobius"/>
    </source>
</evidence>
<dbReference type="EC" id="5.2.1.8" evidence="5"/>
<feature type="region of interest" description="Disordered" evidence="6">
    <location>
        <begin position="32"/>
        <end position="54"/>
    </location>
</feature>
<dbReference type="Gene3D" id="2.40.100.10">
    <property type="entry name" value="Cyclophilin-like"/>
    <property type="match status" value="1"/>
</dbReference>
<accession>A0A1H9RQI3</accession>
<gene>
    <name evidence="9" type="ORF">SAMN04488559_1054</name>
</gene>
<feature type="transmembrane region" description="Helical" evidence="7">
    <location>
        <begin position="7"/>
        <end position="25"/>
    </location>
</feature>
<reference evidence="9 10" key="1">
    <citation type="submission" date="2016-10" db="EMBL/GenBank/DDBJ databases">
        <authorList>
            <person name="de Groot N.N."/>
        </authorList>
    </citation>
    <scope>NUCLEOTIDE SEQUENCE [LARGE SCALE GENOMIC DNA]</scope>
    <source>
        <strain evidence="9 10">DSM 13760</strain>
    </source>
</reference>
<evidence type="ECO:0000313" key="9">
    <source>
        <dbReference type="EMBL" id="SER75042.1"/>
    </source>
</evidence>
<evidence type="ECO:0000256" key="5">
    <source>
        <dbReference type="RuleBase" id="RU363019"/>
    </source>
</evidence>
<dbReference type="InterPro" id="IPR029000">
    <property type="entry name" value="Cyclophilin-like_dom_sf"/>
</dbReference>
<evidence type="ECO:0000256" key="3">
    <source>
        <dbReference type="ARBA" id="ARBA00023110"/>
    </source>
</evidence>
<feature type="compositionally biased region" description="Polar residues" evidence="6">
    <location>
        <begin position="32"/>
        <end position="51"/>
    </location>
</feature>
<dbReference type="PANTHER" id="PTHR45625">
    <property type="entry name" value="PEPTIDYL-PROLYL CIS-TRANS ISOMERASE-RELATED"/>
    <property type="match status" value="1"/>
</dbReference>
<evidence type="ECO:0000256" key="6">
    <source>
        <dbReference type="SAM" id="MobiDB-lite"/>
    </source>
</evidence>
<evidence type="ECO:0000256" key="2">
    <source>
        <dbReference type="ARBA" id="ARBA00002388"/>
    </source>
</evidence>
<keyword evidence="7" id="KW-0472">Membrane</keyword>
<dbReference type="InterPro" id="IPR044666">
    <property type="entry name" value="Cyclophilin_A-like"/>
</dbReference>
<keyword evidence="7" id="KW-0812">Transmembrane</keyword>
<organism evidence="9 10">
    <name type="scientific">Isobaculum melis</name>
    <dbReference type="NCBI Taxonomy" id="142588"/>
    <lineage>
        <taxon>Bacteria</taxon>
        <taxon>Bacillati</taxon>
        <taxon>Bacillota</taxon>
        <taxon>Bacilli</taxon>
        <taxon>Lactobacillales</taxon>
        <taxon>Carnobacteriaceae</taxon>
        <taxon>Isobaculum</taxon>
    </lineage>
</organism>
<evidence type="ECO:0000256" key="4">
    <source>
        <dbReference type="ARBA" id="ARBA00023235"/>
    </source>
</evidence>
<dbReference type="GO" id="GO:0003755">
    <property type="term" value="F:peptidyl-prolyl cis-trans isomerase activity"/>
    <property type="evidence" value="ECO:0007669"/>
    <property type="project" value="UniProtKB-UniRule"/>
</dbReference>
<evidence type="ECO:0000313" key="10">
    <source>
        <dbReference type="Proteomes" id="UP000198948"/>
    </source>
</evidence>
<dbReference type="Pfam" id="PF00160">
    <property type="entry name" value="Pro_isomerase"/>
    <property type="match status" value="1"/>
</dbReference>